<dbReference type="OrthoDB" id="1100079at2"/>
<evidence type="ECO:0000259" key="7">
    <source>
        <dbReference type="Pfam" id="PF07980"/>
    </source>
</evidence>
<evidence type="ECO:0000313" key="9">
    <source>
        <dbReference type="EMBL" id="RRG19634.1"/>
    </source>
</evidence>
<name>A0A425XY06_9BACT</name>
<feature type="chain" id="PRO_5019316422" evidence="6">
    <location>
        <begin position="22"/>
        <end position="531"/>
    </location>
</feature>
<gene>
    <name evidence="9" type="ORF">DWB61_14675</name>
</gene>
<comment type="similarity">
    <text evidence="2">Belongs to the SusD family.</text>
</comment>
<organism evidence="9 10">
    <name type="scientific">Ancylomarina euxinus</name>
    <dbReference type="NCBI Taxonomy" id="2283627"/>
    <lineage>
        <taxon>Bacteria</taxon>
        <taxon>Pseudomonadati</taxon>
        <taxon>Bacteroidota</taxon>
        <taxon>Bacteroidia</taxon>
        <taxon>Marinilabiliales</taxon>
        <taxon>Marinifilaceae</taxon>
        <taxon>Ancylomarina</taxon>
    </lineage>
</organism>
<dbReference type="Proteomes" id="UP000285794">
    <property type="component" value="Unassembled WGS sequence"/>
</dbReference>
<dbReference type="PROSITE" id="PS51257">
    <property type="entry name" value="PROKAR_LIPOPROTEIN"/>
    <property type="match status" value="1"/>
</dbReference>
<feature type="domain" description="SusD-like N-terminal" evidence="8">
    <location>
        <begin position="102"/>
        <end position="241"/>
    </location>
</feature>
<reference evidence="9 10" key="1">
    <citation type="submission" date="2018-07" db="EMBL/GenBank/DDBJ databases">
        <title>Draft genome sequence of Ancylomarina sp. M1P.</title>
        <authorList>
            <person name="Yadav S."/>
            <person name="Villanueva L."/>
            <person name="Damste J.S.S."/>
        </authorList>
    </citation>
    <scope>NUCLEOTIDE SEQUENCE [LARGE SCALE GENOMIC DNA]</scope>
    <source>
        <strain evidence="9 10">M1P</strain>
    </source>
</reference>
<dbReference type="Pfam" id="PF14322">
    <property type="entry name" value="SusD-like_3"/>
    <property type="match status" value="1"/>
</dbReference>
<keyword evidence="4" id="KW-0472">Membrane</keyword>
<dbReference type="InterPro" id="IPR011990">
    <property type="entry name" value="TPR-like_helical_dom_sf"/>
</dbReference>
<evidence type="ECO:0000313" key="10">
    <source>
        <dbReference type="Proteomes" id="UP000285794"/>
    </source>
</evidence>
<evidence type="ECO:0000256" key="6">
    <source>
        <dbReference type="SAM" id="SignalP"/>
    </source>
</evidence>
<sequence length="531" mass="59455">MRKYINKFLLMMLVVASVACSEDTLTNLPTDSVAPDNALSSPENMIAALNGVHRAMYSQSDLEDYNYAGESYIMPMLEFSAGDILHSGSGNGWFRNNLKWLSHTNPNGADLSWVWFHYYHIIGNVNNIINAAEGMTPSATLSNVLGQAYAYRAWAHHRLVCLFGKNYIHGTPSTDLGVPVMLKTDPAKLEGQKRETVENVYVQIEKDLQASLAHFATADDANNKSHISINVAQGIAARVSLTKGDYVAAANYAKAARTGFNLMNEADYKLGFNSVNLSEVMWGAEIVDSQTNYFYAWFYYQGTNFNGSQNRSNPKFINHNLFAKISDTDYRKDMWLEKAPNDFLGWEKDPNYATEAEFNAAFAKLVKDYNMTNSFYTNAYMSVKFLNKDGGTINPDDIFYMRASEMYLIEAEALARQAGKEAEAKEVINELVTARTRVGQTPVAITSVGEALIQDILTQRRIELWGEGHRWLDMLRLDLALDLTGSGASSTLYQKGFNQAKPSVNNNWLYQIPQEEIDANSEMVKNPTAEL</sequence>
<protein>
    <submittedName>
        <fullName evidence="9">RagB/SusD family nutrient uptake outer membrane protein</fullName>
    </submittedName>
</protein>
<dbReference type="RefSeq" id="WP_125031641.1">
    <property type="nucleotide sequence ID" value="NZ_JAPXVP010000015.1"/>
</dbReference>
<evidence type="ECO:0000256" key="5">
    <source>
        <dbReference type="ARBA" id="ARBA00023237"/>
    </source>
</evidence>
<keyword evidence="5" id="KW-0998">Cell outer membrane</keyword>
<evidence type="ECO:0000256" key="2">
    <source>
        <dbReference type="ARBA" id="ARBA00006275"/>
    </source>
</evidence>
<dbReference type="Pfam" id="PF07980">
    <property type="entry name" value="SusD_RagB"/>
    <property type="match status" value="1"/>
</dbReference>
<evidence type="ECO:0000256" key="3">
    <source>
        <dbReference type="ARBA" id="ARBA00022729"/>
    </source>
</evidence>
<evidence type="ECO:0000256" key="4">
    <source>
        <dbReference type="ARBA" id="ARBA00023136"/>
    </source>
</evidence>
<dbReference type="EMBL" id="QQWG01000018">
    <property type="protein sequence ID" value="RRG19634.1"/>
    <property type="molecule type" value="Genomic_DNA"/>
</dbReference>
<feature type="signal peptide" evidence="6">
    <location>
        <begin position="1"/>
        <end position="21"/>
    </location>
</feature>
<dbReference type="InterPro" id="IPR012944">
    <property type="entry name" value="SusD_RagB_dom"/>
</dbReference>
<comment type="subcellular location">
    <subcellularLocation>
        <location evidence="1">Cell outer membrane</location>
    </subcellularLocation>
</comment>
<dbReference type="SUPFAM" id="SSF48452">
    <property type="entry name" value="TPR-like"/>
    <property type="match status" value="1"/>
</dbReference>
<dbReference type="Gene3D" id="1.25.40.390">
    <property type="match status" value="1"/>
</dbReference>
<feature type="domain" description="RagB/SusD" evidence="7">
    <location>
        <begin position="294"/>
        <end position="527"/>
    </location>
</feature>
<keyword evidence="10" id="KW-1185">Reference proteome</keyword>
<comment type="caution">
    <text evidence="9">The sequence shown here is derived from an EMBL/GenBank/DDBJ whole genome shotgun (WGS) entry which is preliminary data.</text>
</comment>
<proteinExistence type="inferred from homology"/>
<accession>A0A425XY06</accession>
<dbReference type="InterPro" id="IPR033985">
    <property type="entry name" value="SusD-like_N"/>
</dbReference>
<dbReference type="AlphaFoldDB" id="A0A425XY06"/>
<dbReference type="GO" id="GO:0009279">
    <property type="term" value="C:cell outer membrane"/>
    <property type="evidence" value="ECO:0007669"/>
    <property type="project" value="UniProtKB-SubCell"/>
</dbReference>
<evidence type="ECO:0000259" key="8">
    <source>
        <dbReference type="Pfam" id="PF14322"/>
    </source>
</evidence>
<evidence type="ECO:0000256" key="1">
    <source>
        <dbReference type="ARBA" id="ARBA00004442"/>
    </source>
</evidence>
<keyword evidence="3 6" id="KW-0732">Signal</keyword>